<gene>
    <name evidence="2" type="ORF">BXYJ_LOCUS1052</name>
</gene>
<evidence type="ECO:0000313" key="3">
    <source>
        <dbReference type="EMBL" id="CAG9082977.1"/>
    </source>
</evidence>
<dbReference type="Pfam" id="PF09808">
    <property type="entry name" value="SNAPC1"/>
    <property type="match status" value="1"/>
</dbReference>
<dbReference type="PANTHER" id="PTHR15131:SF3">
    <property type="entry name" value="SNRNA-ACTIVATING PROTEIN COMPLEX SUBUNIT 1"/>
    <property type="match status" value="1"/>
</dbReference>
<dbReference type="Proteomes" id="UP000095284">
    <property type="component" value="Unplaced"/>
</dbReference>
<keyword evidence="5" id="KW-1185">Reference proteome</keyword>
<evidence type="ECO:0000313" key="6">
    <source>
        <dbReference type="WBParaSite" id="BXY_0156100.1"/>
    </source>
</evidence>
<proteinExistence type="predicted"/>
<dbReference type="SMR" id="A0A1I7RLH6"/>
<reference evidence="3" key="2">
    <citation type="submission" date="2020-08" db="EMBL/GenBank/DDBJ databases">
        <authorList>
            <person name="Kikuchi T."/>
        </authorList>
    </citation>
    <scope>NUCLEOTIDE SEQUENCE</scope>
    <source>
        <strain evidence="2">Ka4C1</strain>
    </source>
</reference>
<dbReference type="InterPro" id="IPR019188">
    <property type="entry name" value="SNAPC1"/>
</dbReference>
<organism evidence="4 6">
    <name type="scientific">Bursaphelenchus xylophilus</name>
    <name type="common">Pinewood nematode worm</name>
    <name type="synonym">Aphelenchoides xylophilus</name>
    <dbReference type="NCBI Taxonomy" id="6326"/>
    <lineage>
        <taxon>Eukaryota</taxon>
        <taxon>Metazoa</taxon>
        <taxon>Ecdysozoa</taxon>
        <taxon>Nematoda</taxon>
        <taxon>Chromadorea</taxon>
        <taxon>Rhabditida</taxon>
        <taxon>Tylenchina</taxon>
        <taxon>Tylenchomorpha</taxon>
        <taxon>Aphelenchoidea</taxon>
        <taxon>Aphelenchoididae</taxon>
        <taxon>Bursaphelenchus</taxon>
    </lineage>
</organism>
<dbReference type="PANTHER" id="PTHR15131">
    <property type="entry name" value="SMALL NUCLEAR RNA ACTIVATING COMPLEX, POLYPEPTIDE 1"/>
    <property type="match status" value="1"/>
</dbReference>
<accession>A0A1I7RLH6</accession>
<dbReference type="EMBL" id="CAJFDI010000001">
    <property type="protein sequence ID" value="CAD5208816.1"/>
    <property type="molecule type" value="Genomic_DNA"/>
</dbReference>
<evidence type="ECO:0000256" key="1">
    <source>
        <dbReference type="SAM" id="MobiDB-lite"/>
    </source>
</evidence>
<evidence type="ECO:0000313" key="5">
    <source>
        <dbReference type="Proteomes" id="UP000659654"/>
    </source>
</evidence>
<evidence type="ECO:0000313" key="4">
    <source>
        <dbReference type="Proteomes" id="UP000095284"/>
    </source>
</evidence>
<name>A0A1I7RLH6_BURXY</name>
<feature type="compositionally biased region" description="Basic and acidic residues" evidence="1">
    <location>
        <begin position="22"/>
        <end position="33"/>
    </location>
</feature>
<dbReference type="AlphaFoldDB" id="A0A1I7RLH6"/>
<protein>
    <submittedName>
        <fullName evidence="2">(pine wood nematode) hypothetical protein</fullName>
    </submittedName>
</protein>
<feature type="region of interest" description="Disordered" evidence="1">
    <location>
        <begin position="1"/>
        <end position="33"/>
    </location>
</feature>
<dbReference type="GO" id="GO:0042795">
    <property type="term" value="P:snRNA transcription by RNA polymerase II"/>
    <property type="evidence" value="ECO:0007669"/>
    <property type="project" value="TreeGrafter"/>
</dbReference>
<dbReference type="WBParaSite" id="BXY_0156100.1">
    <property type="protein sequence ID" value="BXY_0156100.1"/>
    <property type="gene ID" value="BXY_0156100"/>
</dbReference>
<dbReference type="GO" id="GO:0019185">
    <property type="term" value="C:snRNA-activating protein complex"/>
    <property type="evidence" value="ECO:0007669"/>
    <property type="project" value="TreeGrafter"/>
</dbReference>
<reference evidence="6" key="1">
    <citation type="submission" date="2016-11" db="UniProtKB">
        <authorList>
            <consortium name="WormBaseParasite"/>
        </authorList>
    </citation>
    <scope>IDENTIFICATION</scope>
</reference>
<dbReference type="Proteomes" id="UP000659654">
    <property type="component" value="Unassembled WGS sequence"/>
</dbReference>
<dbReference type="GO" id="GO:0042796">
    <property type="term" value="P:snRNA transcription by RNA polymerase III"/>
    <property type="evidence" value="ECO:0007669"/>
    <property type="project" value="TreeGrafter"/>
</dbReference>
<dbReference type="OrthoDB" id="20127at2759"/>
<dbReference type="GO" id="GO:0043565">
    <property type="term" value="F:sequence-specific DNA binding"/>
    <property type="evidence" value="ECO:0007669"/>
    <property type="project" value="TreeGrafter"/>
</dbReference>
<dbReference type="Proteomes" id="UP000582659">
    <property type="component" value="Unassembled WGS sequence"/>
</dbReference>
<dbReference type="EMBL" id="CAJFCV020000001">
    <property type="protein sequence ID" value="CAG9082977.1"/>
    <property type="molecule type" value="Genomic_DNA"/>
</dbReference>
<evidence type="ECO:0000313" key="2">
    <source>
        <dbReference type="EMBL" id="CAD5208816.1"/>
    </source>
</evidence>
<dbReference type="eggNOG" id="KOG4746">
    <property type="taxonomic scope" value="Eukaryota"/>
</dbReference>
<sequence length="302" mass="34872">MSDPDYPQPSSSKSLRKRRKRSESIGKRKPTDGRTENVKFYEQRVLSALVADVDTLHEDFLKTPTWSYRDFSSCFLNREFSTIFLGRMNAADLIEFSEILLLYSSSFIFTLISNNNVPKYVKTTNSNELAKIQPCRKQRLLKDRVFGIYLTYTLFFTQPQNNIANIKVTVNQMAELEELCQSDLVRNECLEALFCVHRLVNHHAFMIKPFEQDFNPLLARRFNLEELLGEGAQVDTLMSDPLSALHNLLTDSTLEQADVIHQTYNRLKVGMELPEGIDLVKDGLMSRVKEILEETVKELDDM</sequence>